<gene>
    <name evidence="1" type="ordered locus">bpr_I0142</name>
</gene>
<dbReference type="eggNOG" id="ENOG5033WAJ">
    <property type="taxonomic scope" value="Bacteria"/>
</dbReference>
<dbReference type="RefSeq" id="WP_013279551.1">
    <property type="nucleotide sequence ID" value="NC_014387.1"/>
</dbReference>
<dbReference type="STRING" id="515622.bpr_I0142"/>
<proteinExistence type="predicted"/>
<protein>
    <submittedName>
        <fullName evidence="1">Uncharacterized protein</fullName>
    </submittedName>
</protein>
<reference evidence="1 2" key="1">
    <citation type="journal article" date="2010" name="PLoS ONE">
        <title>The glycobiome of the rumen bacterium Butyrivibrio proteoclasticus B316(T) highlights adaptation to a polysaccharide-rich environment.</title>
        <authorList>
            <person name="Kelly W.J."/>
            <person name="Leahy S.C."/>
            <person name="Altermann E."/>
            <person name="Yeoman C.J."/>
            <person name="Dunne J.C."/>
            <person name="Kong Z."/>
            <person name="Pacheco D.M."/>
            <person name="Li D."/>
            <person name="Noel S.J."/>
            <person name="Moon C.D."/>
            <person name="Cookson A.L."/>
            <person name="Attwood G.T."/>
        </authorList>
    </citation>
    <scope>NUCLEOTIDE SEQUENCE [LARGE SCALE GENOMIC DNA]</scope>
    <source>
        <strain evidence="2">ATCC 51982 / DSM 14932 / B316</strain>
    </source>
</reference>
<dbReference type="Proteomes" id="UP000001299">
    <property type="component" value="Chromosome 1"/>
</dbReference>
<dbReference type="KEGG" id="bpb:bpr_I0142"/>
<organism evidence="1 2">
    <name type="scientific">Butyrivibrio proteoclasticus (strain ATCC 51982 / DSM 14932 / B316)</name>
    <name type="common">Clostridium proteoclasticum</name>
    <dbReference type="NCBI Taxonomy" id="515622"/>
    <lineage>
        <taxon>Bacteria</taxon>
        <taxon>Bacillati</taxon>
        <taxon>Bacillota</taxon>
        <taxon>Clostridia</taxon>
        <taxon>Lachnospirales</taxon>
        <taxon>Lachnospiraceae</taxon>
        <taxon>Butyrivibrio</taxon>
    </lineage>
</organism>
<accession>E0RW26</accession>
<dbReference type="HOGENOM" id="CLU_849406_0_0_9"/>
<dbReference type="EMBL" id="CP001810">
    <property type="protein sequence ID" value="ADL32892.1"/>
    <property type="molecule type" value="Genomic_DNA"/>
</dbReference>
<keyword evidence="2" id="KW-1185">Reference proteome</keyword>
<sequence length="333" mass="39114">MKVAISIPVHEKPDVVIDQINNIKKYVPDAVLVIHVSSELKEYADLERFIANENSVYMNPEHLMCGWGKIIDAHISNYKYLRSITDFDYIMFHASNDMYIRKGVEKYISQFDAGFHVHKVFKISRWWPSVCALEDPVVAEILHLIDEDSIVATQVESSFYSRVLFDEIVETIENARALTAQNTRLNYEKNYTREEVYFSTIANHLMLERGLHRGFPTTYSEVHDFDRALWKKQHVTWGIYHRLGLNKLIPRASYDKFEKDYSDRFAEKNKTALTVHKVKKLIKNPSAFLKTHLFLNDSVARYRLYGEEIFSVKRVPRDINNPLRVYINELKET</sequence>
<dbReference type="AlphaFoldDB" id="E0RW26"/>
<name>E0RW26_BUTPB</name>
<evidence type="ECO:0000313" key="2">
    <source>
        <dbReference type="Proteomes" id="UP000001299"/>
    </source>
</evidence>
<evidence type="ECO:0000313" key="1">
    <source>
        <dbReference type="EMBL" id="ADL32892.1"/>
    </source>
</evidence>